<dbReference type="GO" id="GO:0003676">
    <property type="term" value="F:nucleic acid binding"/>
    <property type="evidence" value="ECO:0007669"/>
    <property type="project" value="InterPro"/>
</dbReference>
<name>A0A8H5BXX6_9AGAR</name>
<gene>
    <name evidence="3" type="ORF">D9611_013147</name>
</gene>
<evidence type="ECO:0000256" key="2">
    <source>
        <dbReference type="SAM" id="MobiDB-lite"/>
    </source>
</evidence>
<dbReference type="SUPFAM" id="SSF57756">
    <property type="entry name" value="Retrovirus zinc finger-like domains"/>
    <property type="match status" value="1"/>
</dbReference>
<dbReference type="Proteomes" id="UP000541558">
    <property type="component" value="Unassembled WGS sequence"/>
</dbReference>
<proteinExistence type="predicted"/>
<reference evidence="3 4" key="1">
    <citation type="journal article" date="2020" name="ISME J.">
        <title>Uncovering the hidden diversity of litter-decomposition mechanisms in mushroom-forming fungi.</title>
        <authorList>
            <person name="Floudas D."/>
            <person name="Bentzer J."/>
            <person name="Ahren D."/>
            <person name="Johansson T."/>
            <person name="Persson P."/>
            <person name="Tunlid A."/>
        </authorList>
    </citation>
    <scope>NUCLEOTIDE SEQUENCE [LARGE SCALE GENOMIC DNA]</scope>
    <source>
        <strain evidence="3 4">CBS 175.51</strain>
    </source>
</reference>
<dbReference type="GO" id="GO:0008270">
    <property type="term" value="F:zinc ion binding"/>
    <property type="evidence" value="ECO:0007669"/>
    <property type="project" value="InterPro"/>
</dbReference>
<dbReference type="GO" id="GO:0006397">
    <property type="term" value="P:mRNA processing"/>
    <property type="evidence" value="ECO:0007669"/>
    <property type="project" value="UniProtKB-KW"/>
</dbReference>
<protein>
    <submittedName>
        <fullName evidence="3">Uncharacterized protein</fullName>
    </submittedName>
</protein>
<comment type="caution">
    <text evidence="3">The sequence shown here is derived from an EMBL/GenBank/DDBJ whole genome shotgun (WGS) entry which is preliminary data.</text>
</comment>
<feature type="region of interest" description="Disordered" evidence="2">
    <location>
        <begin position="1"/>
        <end position="54"/>
    </location>
</feature>
<accession>A0A8H5BXX6</accession>
<feature type="compositionally biased region" description="Basic and acidic residues" evidence="2">
    <location>
        <begin position="16"/>
        <end position="30"/>
    </location>
</feature>
<dbReference type="InterPro" id="IPR036875">
    <property type="entry name" value="Znf_CCHC_sf"/>
</dbReference>
<dbReference type="AlphaFoldDB" id="A0A8H5BXX6"/>
<keyword evidence="1" id="KW-0507">mRNA processing</keyword>
<evidence type="ECO:0000313" key="3">
    <source>
        <dbReference type="EMBL" id="KAF5331239.1"/>
    </source>
</evidence>
<evidence type="ECO:0000256" key="1">
    <source>
        <dbReference type="ARBA" id="ARBA00022664"/>
    </source>
</evidence>
<organism evidence="3 4">
    <name type="scientific">Ephemerocybe angulata</name>
    <dbReference type="NCBI Taxonomy" id="980116"/>
    <lineage>
        <taxon>Eukaryota</taxon>
        <taxon>Fungi</taxon>
        <taxon>Dikarya</taxon>
        <taxon>Basidiomycota</taxon>
        <taxon>Agaricomycotina</taxon>
        <taxon>Agaricomycetes</taxon>
        <taxon>Agaricomycetidae</taxon>
        <taxon>Agaricales</taxon>
        <taxon>Agaricineae</taxon>
        <taxon>Psathyrellaceae</taxon>
        <taxon>Ephemerocybe</taxon>
    </lineage>
</organism>
<evidence type="ECO:0000313" key="4">
    <source>
        <dbReference type="Proteomes" id="UP000541558"/>
    </source>
</evidence>
<dbReference type="EMBL" id="JAACJK010000115">
    <property type="protein sequence ID" value="KAF5331239.1"/>
    <property type="molecule type" value="Genomic_DNA"/>
</dbReference>
<sequence length="132" mass="14746">MHPGQTVPPIKRGTKQRTDHPKEMDSKGEQSTHALCHNPGSRPQRHGHRSQSLSSHLLHLWKTRQAVPDVSCAYCKAKGHKIADCKSPNKKPFAPFAKDTAAPPQYTRVNDFDLSAMPESEIEALKAKLKDF</sequence>
<keyword evidence="4" id="KW-1185">Reference proteome</keyword>